<proteinExistence type="predicted"/>
<organism evidence="1 2">
    <name type="scientific">Crenothrix polyspora</name>
    <dbReference type="NCBI Taxonomy" id="360316"/>
    <lineage>
        <taxon>Bacteria</taxon>
        <taxon>Pseudomonadati</taxon>
        <taxon>Pseudomonadota</taxon>
        <taxon>Gammaproteobacteria</taxon>
        <taxon>Methylococcales</taxon>
        <taxon>Crenotrichaceae</taxon>
        <taxon>Crenothrix</taxon>
    </lineage>
</organism>
<reference evidence="2" key="1">
    <citation type="submission" date="2017-02" db="EMBL/GenBank/DDBJ databases">
        <authorList>
            <person name="Daims H."/>
        </authorList>
    </citation>
    <scope>NUCLEOTIDE SEQUENCE [LARGE SCALE GENOMIC DNA]</scope>
</reference>
<evidence type="ECO:0000313" key="2">
    <source>
        <dbReference type="Proteomes" id="UP000195442"/>
    </source>
</evidence>
<protein>
    <submittedName>
        <fullName evidence="1">Uncharacterized protein</fullName>
    </submittedName>
</protein>
<dbReference type="EMBL" id="FUKJ01000337">
    <property type="protein sequence ID" value="SJM94511.1"/>
    <property type="molecule type" value="Genomic_DNA"/>
</dbReference>
<dbReference type="AlphaFoldDB" id="A0A1R4HEP9"/>
<name>A0A1R4HEP9_9GAMM</name>
<evidence type="ECO:0000313" key="1">
    <source>
        <dbReference type="EMBL" id="SJM94511.1"/>
    </source>
</evidence>
<sequence>MNSINPDGTSKLRLTQMRESWIFLLTPHWLSIKPEKRETFETQNNSQFLGVLRKTPARHSSACRQKFQPS</sequence>
<gene>
    <name evidence="1" type="ORF">CRENPOLYSF2_4010005</name>
</gene>
<dbReference type="Proteomes" id="UP000195442">
    <property type="component" value="Unassembled WGS sequence"/>
</dbReference>
<accession>A0A1R4HEP9</accession>
<keyword evidence="2" id="KW-1185">Reference proteome</keyword>